<keyword evidence="4" id="KW-1185">Reference proteome</keyword>
<dbReference type="PANTHER" id="PTHR13495">
    <property type="entry name" value="NEFA-INTERACTING NUCLEAR PROTEIN NIP30"/>
    <property type="match status" value="1"/>
</dbReference>
<dbReference type="InterPro" id="IPR019331">
    <property type="entry name" value="FAM192A/Fyv6_N"/>
</dbReference>
<evidence type="ECO:0000256" key="1">
    <source>
        <dbReference type="ARBA" id="ARBA00004123"/>
    </source>
</evidence>
<name>A0A081CJ86_PSEA2</name>
<dbReference type="PANTHER" id="PTHR13495:SF0">
    <property type="entry name" value="PSME3-INTERACTING PROTEIN"/>
    <property type="match status" value="1"/>
</dbReference>
<dbReference type="HOGENOM" id="CLU_083959_0_0_1"/>
<dbReference type="EMBL" id="DF830081">
    <property type="protein sequence ID" value="GAK66732.1"/>
    <property type="molecule type" value="Genomic_DNA"/>
</dbReference>
<dbReference type="InterPro" id="IPR039845">
    <property type="entry name" value="FAM192A"/>
</dbReference>
<dbReference type="OrthoDB" id="75720at2759"/>
<comment type="subcellular location">
    <subcellularLocation>
        <location evidence="1">Nucleus</location>
    </subcellularLocation>
</comment>
<dbReference type="Proteomes" id="UP000053758">
    <property type="component" value="Unassembled WGS sequence"/>
</dbReference>
<evidence type="ECO:0000313" key="3">
    <source>
        <dbReference type="EMBL" id="GAK66732.1"/>
    </source>
</evidence>
<evidence type="ECO:0000256" key="2">
    <source>
        <dbReference type="ARBA" id="ARBA00023242"/>
    </source>
</evidence>
<accession>A0A081CJ86</accession>
<dbReference type="GO" id="GO:0005634">
    <property type="term" value="C:nucleus"/>
    <property type="evidence" value="ECO:0007669"/>
    <property type="project" value="UniProtKB-SubCell"/>
</dbReference>
<reference evidence="4" key="1">
    <citation type="journal article" date="2014" name="Genome Announc.">
        <title>Draft Genome Sequence of the Yeast Pseudozyma antarctica Type Strain JCM10317, a Producer of the Glycolipid Biosurfactants, Mannosylerythritol Lipids.</title>
        <authorList>
            <person name="Saika A."/>
            <person name="Koike H."/>
            <person name="Hori T."/>
            <person name="Fukuoka T."/>
            <person name="Sato S."/>
            <person name="Habe H."/>
            <person name="Kitamoto D."/>
            <person name="Morita T."/>
        </authorList>
    </citation>
    <scope>NUCLEOTIDE SEQUENCE [LARGE SCALE GENOMIC DNA]</scope>
    <source>
        <strain evidence="4">JCM 10317</strain>
    </source>
</reference>
<proteinExistence type="predicted"/>
<dbReference type="Pfam" id="PF10187">
    <property type="entry name" value="FAM192A_Fyv6_N"/>
    <property type="match status" value="1"/>
</dbReference>
<keyword evidence="2" id="KW-0539">Nucleus</keyword>
<dbReference type="RefSeq" id="XP_014655147.1">
    <property type="nucleotide sequence ID" value="XM_014799661.1"/>
</dbReference>
<dbReference type="GeneID" id="26305808"/>
<evidence type="ECO:0000313" key="4">
    <source>
        <dbReference type="Proteomes" id="UP000053758"/>
    </source>
</evidence>
<sequence>MVGVGSRFVSESSSSSSAAGADSEYDPRSLFEKLQSQKEAKDAKYDEMYKLSNQFRGIDEGESDFLAHIKHEKAQEEREKRQRETQELEAFRNAQAKTPLPPPVGNADDKEKKSPEAAAKSDRAPVKKKRKNDSAAMLGIKRKKSTQVAGTGSGKADKADGDAKKT</sequence>
<gene>
    <name evidence="3" type="ORF">PAN0_014d4955</name>
</gene>
<dbReference type="AlphaFoldDB" id="A0A081CJ86"/>
<organism evidence="3 4">
    <name type="scientific">Pseudozyma antarctica</name>
    <name type="common">Yeast</name>
    <name type="synonym">Candida antarctica</name>
    <dbReference type="NCBI Taxonomy" id="84753"/>
    <lineage>
        <taxon>Eukaryota</taxon>
        <taxon>Fungi</taxon>
        <taxon>Dikarya</taxon>
        <taxon>Basidiomycota</taxon>
        <taxon>Ustilaginomycotina</taxon>
        <taxon>Ustilaginomycetes</taxon>
        <taxon>Ustilaginales</taxon>
        <taxon>Ustilaginaceae</taxon>
        <taxon>Moesziomyces</taxon>
    </lineage>
</organism>
<protein>
    <submittedName>
        <fullName evidence="3">Uncharacterized protein</fullName>
    </submittedName>
</protein>